<organism evidence="1 2">
    <name type="scientific">Eretmocerus hayati</name>
    <dbReference type="NCBI Taxonomy" id="131215"/>
    <lineage>
        <taxon>Eukaryota</taxon>
        <taxon>Metazoa</taxon>
        <taxon>Ecdysozoa</taxon>
        <taxon>Arthropoda</taxon>
        <taxon>Hexapoda</taxon>
        <taxon>Insecta</taxon>
        <taxon>Pterygota</taxon>
        <taxon>Neoptera</taxon>
        <taxon>Endopterygota</taxon>
        <taxon>Hymenoptera</taxon>
        <taxon>Apocrita</taxon>
        <taxon>Proctotrupomorpha</taxon>
        <taxon>Chalcidoidea</taxon>
        <taxon>Aphelinidae</taxon>
        <taxon>Aphelininae</taxon>
        <taxon>Eretmocerus</taxon>
    </lineage>
</organism>
<sequence length="601" mass="69532">MPCQYKFPKEYIEAGLSEKFNEVRKLLDEESKSDPQTEPYKSKYAAIELLNEIQNILETQVDNSKQENNEKTYVLAVVHLNKGIIAVDTEELSVGEENLMKCIDILGENKGKSHGIITTISALNQLGILWSRRDQPVKAKEFLELAEGIFKSFKSLNEDSDLCSLNQLFGLDIPEEPKPSIILEKLHTLTLYYLAQVYGNLNELLKSALYCHMTLKRQLEMKDYDSIDWALNAATLSQFFMEKGGFCQARHHLAAATYILGKYEDRLKETRSDNDNEKEILASKWETFKHRTADVSRCWAKYGMLLLMMSRDRLVAYNETGEKCSAEDTNIQADPNSNISQECLNNLKFESIEKDIEHISCSVTDKYVLDFNDAKQVFLNIQKWLNDAKLFYNLETQASDYVQIIQDMSQSYKYLAFFEENEDRQAKMHKRRIDLLEAVVKELNEKYYQSVCQQIWFELGETYSEILDIKLDRLKATDENPTPQILSKINNLTRSAITNFQNFTNSLNLEKSSEIPEQTIRPALCAYFHVGRLYNKFITLDKKMMLENVKKSLEAYTFLVSYCEKDSKAAELMVEELSVSRDFIKLLPVKISKLTYEISKS</sequence>
<dbReference type="Proteomes" id="UP001239111">
    <property type="component" value="Chromosome 2"/>
</dbReference>
<comment type="caution">
    <text evidence="1">The sequence shown here is derived from an EMBL/GenBank/DDBJ whole genome shotgun (WGS) entry which is preliminary data.</text>
</comment>
<accession>A0ACC2NYM2</accession>
<proteinExistence type="predicted"/>
<name>A0ACC2NYM2_9HYME</name>
<reference evidence="1" key="1">
    <citation type="submission" date="2023-04" db="EMBL/GenBank/DDBJ databases">
        <title>A chromosome-level genome assembly of the parasitoid wasp Eretmocerus hayati.</title>
        <authorList>
            <person name="Zhong Y."/>
            <person name="Liu S."/>
            <person name="Liu Y."/>
        </authorList>
    </citation>
    <scope>NUCLEOTIDE SEQUENCE</scope>
    <source>
        <strain evidence="1">ZJU_SS_LIU_2023</strain>
    </source>
</reference>
<evidence type="ECO:0000313" key="1">
    <source>
        <dbReference type="EMBL" id="KAJ8676390.1"/>
    </source>
</evidence>
<evidence type="ECO:0000313" key="2">
    <source>
        <dbReference type="Proteomes" id="UP001239111"/>
    </source>
</evidence>
<gene>
    <name evidence="1" type="ORF">QAD02_012177</name>
</gene>
<protein>
    <submittedName>
        <fullName evidence="1">Uncharacterized protein</fullName>
    </submittedName>
</protein>
<dbReference type="EMBL" id="CM056742">
    <property type="protein sequence ID" value="KAJ8676390.1"/>
    <property type="molecule type" value="Genomic_DNA"/>
</dbReference>
<keyword evidence="2" id="KW-1185">Reference proteome</keyword>